<dbReference type="KEGG" id="fri:FraEuI1c_1843"/>
<evidence type="ECO:0000313" key="3">
    <source>
        <dbReference type="EMBL" id="ADP79899.1"/>
    </source>
</evidence>
<keyword evidence="4" id="KW-1185">Reference proteome</keyword>
<feature type="transmembrane region" description="Helical" evidence="2">
    <location>
        <begin position="142"/>
        <end position="167"/>
    </location>
</feature>
<dbReference type="EMBL" id="CP002299">
    <property type="protein sequence ID" value="ADP79899.1"/>
    <property type="molecule type" value="Genomic_DNA"/>
</dbReference>
<feature type="compositionally biased region" description="Gly residues" evidence="1">
    <location>
        <begin position="532"/>
        <end position="543"/>
    </location>
</feature>
<feature type="transmembrane region" description="Helical" evidence="2">
    <location>
        <begin position="450"/>
        <end position="467"/>
    </location>
</feature>
<proteinExistence type="predicted"/>
<name>E3JCQ9_PSEI1</name>
<feature type="compositionally biased region" description="Low complexity" evidence="1">
    <location>
        <begin position="17"/>
        <end position="28"/>
    </location>
</feature>
<evidence type="ECO:0000256" key="2">
    <source>
        <dbReference type="SAM" id="Phobius"/>
    </source>
</evidence>
<dbReference type="RefSeq" id="WP_013423018.1">
    <property type="nucleotide sequence ID" value="NC_014666.1"/>
</dbReference>
<dbReference type="Proteomes" id="UP000002484">
    <property type="component" value="Chromosome"/>
</dbReference>
<feature type="region of interest" description="Disordered" evidence="1">
    <location>
        <begin position="526"/>
        <end position="568"/>
    </location>
</feature>
<gene>
    <name evidence="3" type="ordered locus">FraEuI1c_1843</name>
</gene>
<protein>
    <recommendedName>
        <fullName evidence="5">Glycosyltransferase RgtA/B/C/D-like domain-containing protein</fullName>
    </recommendedName>
</protein>
<dbReference type="AlphaFoldDB" id="E3JCQ9"/>
<dbReference type="eggNOG" id="COG1807">
    <property type="taxonomic scope" value="Bacteria"/>
</dbReference>
<evidence type="ECO:0000256" key="1">
    <source>
        <dbReference type="SAM" id="MobiDB-lite"/>
    </source>
</evidence>
<feature type="transmembrane region" description="Helical" evidence="2">
    <location>
        <begin position="578"/>
        <end position="596"/>
    </location>
</feature>
<dbReference type="InParanoid" id="E3JCQ9"/>
<feature type="region of interest" description="Disordered" evidence="1">
    <location>
        <begin position="1"/>
        <end position="28"/>
    </location>
</feature>
<feature type="transmembrane region" description="Helical" evidence="2">
    <location>
        <begin position="196"/>
        <end position="216"/>
    </location>
</feature>
<organism evidence="3 4">
    <name type="scientific">Pseudofrankia inefficax (strain DSM 45817 / CECT 9037 / DDB 130130 / EuI1c)</name>
    <name type="common">Frankia inefficax</name>
    <dbReference type="NCBI Taxonomy" id="298654"/>
    <lineage>
        <taxon>Bacteria</taxon>
        <taxon>Bacillati</taxon>
        <taxon>Actinomycetota</taxon>
        <taxon>Actinomycetes</taxon>
        <taxon>Frankiales</taxon>
        <taxon>Frankiaceae</taxon>
        <taxon>Pseudofrankia</taxon>
    </lineage>
</organism>
<accession>E3JCQ9</accession>
<feature type="transmembrane region" description="Helical" evidence="2">
    <location>
        <begin position="260"/>
        <end position="280"/>
    </location>
</feature>
<evidence type="ECO:0000313" key="4">
    <source>
        <dbReference type="Proteomes" id="UP000002484"/>
    </source>
</evidence>
<dbReference type="STRING" id="298654.FraEuI1c_1843"/>
<keyword evidence="2" id="KW-0812">Transmembrane</keyword>
<sequence length="636" mass="67016">MTTDAVATGPDGHNARAAATPGGPTGDEPTLLGVTAIPRTPVGAPVSAEAPSGDGPLAGPRRPLWARLGAGARRHWLFAVLLAVGAALRVLVMYAYRPAFEFSGDSYAYLTLAHLTRPDPMRPAGYPVLLRLLGDVGLLGDAGHLAVVPAVQHLAGLAIAVALYALLVHRRAHPVVAALATTPVLLDAYQLDIEHFVMAETLFLALLVAALVALLWSPRPSVLACGLAGGLLAGAGLVRTLGVVLGVLALAYVLVRRLGWLRLAAFSVVLAAPLAAYAGWFHSYHGSYALTGGDAAWLYGRVAPIADCSRLDLTTEQLGLCSPHSPAARPGPNYYVWADTSPRFQLTGSEQHKNAVLADFAHQVILRQPADYARMVAADVGHYFLPGRSTGYRDWPVGSWRFPTADPPYYWHTSVPLLDLDGGHPARVINEPAAGWLRAYQRFGYTPGPLLAVLVVLALVATGLGLPRPRLSGRGLRRPWALDGPPAVVTAAAYAEPGPGPRGAPRPALEGLAALGLGDPFLADPATAARTEGGGGPAGRGGGPPFPSRRAERRAARRHRRANQDPVVAERRRLSADCALLVALGVTVLVVPSATVCFDYRYLLPVLVLFPPAAALAIRQFVLSRPADPPPPRRLG</sequence>
<dbReference type="HOGENOM" id="CLU_027789_0_0_11"/>
<keyword evidence="2" id="KW-1133">Transmembrane helix</keyword>
<feature type="transmembrane region" description="Helical" evidence="2">
    <location>
        <begin position="76"/>
        <end position="96"/>
    </location>
</feature>
<reference evidence="3 4" key="1">
    <citation type="submission" date="2010-10" db="EMBL/GenBank/DDBJ databases">
        <title>Complete sequence of Frankia sp. EuI1c.</title>
        <authorList>
            <consortium name="US DOE Joint Genome Institute"/>
            <person name="Lucas S."/>
            <person name="Copeland A."/>
            <person name="Lapidus A."/>
            <person name="Cheng J.-F."/>
            <person name="Bruce D."/>
            <person name="Goodwin L."/>
            <person name="Pitluck S."/>
            <person name="Chertkov O."/>
            <person name="Detter J.C."/>
            <person name="Han C."/>
            <person name="Tapia R."/>
            <person name="Land M."/>
            <person name="Hauser L."/>
            <person name="Jeffries C."/>
            <person name="Kyrpides N."/>
            <person name="Ivanova N."/>
            <person name="Mikhailova N."/>
            <person name="Beauchemin N."/>
            <person name="Sen A."/>
            <person name="Sur S.A."/>
            <person name="Gtari M."/>
            <person name="Wall L."/>
            <person name="Tisa L."/>
            <person name="Woyke T."/>
        </authorList>
    </citation>
    <scope>NUCLEOTIDE SEQUENCE [LARGE SCALE GENOMIC DNA]</scope>
    <source>
        <strain evidence="4">DSM 45817 / CECT 9037 / EuI1c</strain>
    </source>
</reference>
<keyword evidence="2" id="KW-0472">Membrane</keyword>
<feature type="transmembrane region" description="Helical" evidence="2">
    <location>
        <begin position="228"/>
        <end position="253"/>
    </location>
</feature>
<evidence type="ECO:0008006" key="5">
    <source>
        <dbReference type="Google" id="ProtNLM"/>
    </source>
</evidence>